<evidence type="ECO:0000256" key="1">
    <source>
        <dbReference type="SAM" id="MobiDB-lite"/>
    </source>
</evidence>
<accession>A0A8S1H2Y0</accession>
<keyword evidence="2" id="KW-0732">Signal</keyword>
<evidence type="ECO:0000313" key="4">
    <source>
        <dbReference type="Proteomes" id="UP000835052"/>
    </source>
</evidence>
<feature type="signal peptide" evidence="2">
    <location>
        <begin position="1"/>
        <end position="25"/>
    </location>
</feature>
<dbReference type="Proteomes" id="UP000835052">
    <property type="component" value="Unassembled WGS sequence"/>
</dbReference>
<keyword evidence="4" id="KW-1185">Reference proteome</keyword>
<feature type="chain" id="PRO_5035890233" evidence="2">
    <location>
        <begin position="26"/>
        <end position="146"/>
    </location>
</feature>
<name>A0A8S1H2Y0_9PELO</name>
<organism evidence="3 4">
    <name type="scientific">Caenorhabditis auriculariae</name>
    <dbReference type="NCBI Taxonomy" id="2777116"/>
    <lineage>
        <taxon>Eukaryota</taxon>
        <taxon>Metazoa</taxon>
        <taxon>Ecdysozoa</taxon>
        <taxon>Nematoda</taxon>
        <taxon>Chromadorea</taxon>
        <taxon>Rhabditida</taxon>
        <taxon>Rhabditina</taxon>
        <taxon>Rhabditomorpha</taxon>
        <taxon>Rhabditoidea</taxon>
        <taxon>Rhabditidae</taxon>
        <taxon>Peloderinae</taxon>
        <taxon>Caenorhabditis</taxon>
    </lineage>
</organism>
<reference evidence="3" key="1">
    <citation type="submission" date="2020-10" db="EMBL/GenBank/DDBJ databases">
        <authorList>
            <person name="Kikuchi T."/>
        </authorList>
    </citation>
    <scope>NUCLEOTIDE SEQUENCE</scope>
    <source>
        <strain evidence="3">NKZ352</strain>
    </source>
</reference>
<sequence length="146" mass="17056">MEATIPLSSSFFFWLALLLYREAVAGVLRRRRHFSSSRSDDSALMARDDKAVGVPKYTQNETASFQRKHKAHDPLSFDRGNIQLQAPSRILSGQELVAKLKEEEEERRKKAEEKEQLEVHPQERDQKDDYVNEVANKEEKDYKEFD</sequence>
<evidence type="ECO:0000256" key="2">
    <source>
        <dbReference type="SAM" id="SignalP"/>
    </source>
</evidence>
<feature type="region of interest" description="Disordered" evidence="1">
    <location>
        <begin position="59"/>
        <end position="81"/>
    </location>
</feature>
<comment type="caution">
    <text evidence="3">The sequence shown here is derived from an EMBL/GenBank/DDBJ whole genome shotgun (WGS) entry which is preliminary data.</text>
</comment>
<dbReference type="AlphaFoldDB" id="A0A8S1H2Y0"/>
<evidence type="ECO:0000313" key="3">
    <source>
        <dbReference type="EMBL" id="CAD6190099.1"/>
    </source>
</evidence>
<dbReference type="EMBL" id="CAJGYM010000014">
    <property type="protein sequence ID" value="CAD6190099.1"/>
    <property type="molecule type" value="Genomic_DNA"/>
</dbReference>
<dbReference type="OrthoDB" id="5861797at2759"/>
<gene>
    <name evidence="3" type="ORF">CAUJ_LOCUS6018</name>
</gene>
<proteinExistence type="predicted"/>
<protein>
    <submittedName>
        <fullName evidence="3">Uncharacterized protein</fullName>
    </submittedName>
</protein>
<feature type="region of interest" description="Disordered" evidence="1">
    <location>
        <begin position="101"/>
        <end position="146"/>
    </location>
</feature>